<dbReference type="Gene3D" id="1.10.8.20">
    <property type="entry name" value="N-terminal domain of phosphatidylinositol transfer protein sec14p"/>
    <property type="match status" value="1"/>
</dbReference>
<dbReference type="SMART" id="SM01100">
    <property type="entry name" value="CRAL_TRIO_N"/>
    <property type="match status" value="1"/>
</dbReference>
<evidence type="ECO:0000256" key="1">
    <source>
        <dbReference type="SAM" id="MobiDB-lite"/>
    </source>
</evidence>
<dbReference type="EMBL" id="GHWJ01002678">
    <property type="protein sequence ID" value="NOV35415.1"/>
    <property type="molecule type" value="Transcribed_RNA"/>
</dbReference>
<dbReference type="InterPro" id="IPR011074">
    <property type="entry name" value="CRAL/TRIO_N_dom"/>
</dbReference>
<proteinExistence type="predicted"/>
<dbReference type="GO" id="GO:1902936">
    <property type="term" value="F:phosphatidylinositol bisphosphate binding"/>
    <property type="evidence" value="ECO:0007669"/>
    <property type="project" value="TreeGrafter"/>
</dbReference>
<protein>
    <submittedName>
        <fullName evidence="3">Putative phosphatidylinositol transfer protein sec14</fullName>
    </submittedName>
</protein>
<feature type="region of interest" description="Disordered" evidence="1">
    <location>
        <begin position="1"/>
        <end position="25"/>
    </location>
</feature>
<dbReference type="OrthoDB" id="75724at2759"/>
<dbReference type="SUPFAM" id="SSF52087">
    <property type="entry name" value="CRAL/TRIO domain"/>
    <property type="match status" value="1"/>
</dbReference>
<name>A0A6M2CP91_RHIMP</name>
<reference evidence="3" key="1">
    <citation type="submission" date="2019-09" db="EMBL/GenBank/DDBJ databases">
        <title>Organ-specific transcriptomic study of the physiology of the cattle tick, Rhipicephalus microplus.</title>
        <authorList>
            <person name="Tirloni L."/>
            <person name="Braz G."/>
            <person name="Gandara A.C.P."/>
            <person name="Sabadin G.A."/>
            <person name="da Silva R.M."/>
            <person name="Guizzo M.G."/>
            <person name="Machado J.A."/>
            <person name="Costa E.P."/>
            <person name="Gomes H.F."/>
            <person name="Moraes J."/>
            <person name="Mota M.B.S."/>
            <person name="Mesquita R.D."/>
            <person name="Alvarenga P.H."/>
            <person name="Alves F."/>
            <person name="Seixas A."/>
            <person name="da Fonseca R.N."/>
            <person name="Fogaca A."/>
            <person name="Logullo C."/>
            <person name="Tanaka A."/>
            <person name="Daffre S."/>
            <person name="Termignoni C."/>
            <person name="Vaz I.S.Jr."/>
            <person name="Oliveira P.L."/>
            <person name="Ribeiro J.M."/>
        </authorList>
    </citation>
    <scope>NUCLEOTIDE SEQUENCE</scope>
    <source>
        <strain evidence="3">Porto Alegre</strain>
    </source>
</reference>
<dbReference type="InterPro" id="IPR036273">
    <property type="entry name" value="CRAL/TRIO_N_dom_sf"/>
</dbReference>
<dbReference type="GO" id="GO:0016020">
    <property type="term" value="C:membrane"/>
    <property type="evidence" value="ECO:0007669"/>
    <property type="project" value="TreeGrafter"/>
</dbReference>
<dbReference type="Pfam" id="PF00650">
    <property type="entry name" value="CRAL_TRIO"/>
    <property type="match status" value="1"/>
</dbReference>
<feature type="domain" description="CRAL-TRIO" evidence="2">
    <location>
        <begin position="94"/>
        <end position="256"/>
    </location>
</feature>
<dbReference type="CDD" id="cd00170">
    <property type="entry name" value="SEC14"/>
    <property type="match status" value="1"/>
</dbReference>
<organism evidence="3">
    <name type="scientific">Rhipicephalus microplus</name>
    <name type="common">Cattle tick</name>
    <name type="synonym">Boophilus microplus</name>
    <dbReference type="NCBI Taxonomy" id="6941"/>
    <lineage>
        <taxon>Eukaryota</taxon>
        <taxon>Metazoa</taxon>
        <taxon>Ecdysozoa</taxon>
        <taxon>Arthropoda</taxon>
        <taxon>Chelicerata</taxon>
        <taxon>Arachnida</taxon>
        <taxon>Acari</taxon>
        <taxon>Parasitiformes</taxon>
        <taxon>Ixodida</taxon>
        <taxon>Ixodoidea</taxon>
        <taxon>Ixodidae</taxon>
        <taxon>Rhipicephalinae</taxon>
        <taxon>Rhipicephalus</taxon>
        <taxon>Boophilus</taxon>
    </lineage>
</organism>
<dbReference type="SUPFAM" id="SSF46938">
    <property type="entry name" value="CRAL/TRIO N-terminal domain"/>
    <property type="match status" value="1"/>
</dbReference>
<dbReference type="PANTHER" id="PTHR10174:SF130">
    <property type="entry name" value="ALPHA-TOCOPHEROL TRANSFER PROTEIN-LIKE"/>
    <property type="match status" value="1"/>
</dbReference>
<sequence>MAAASKKDQQEFAKTRVAEDENGSEIEKKEKEAVLQLRQLLKEETKLNPRTDDEFLLRFVRVRKGDVDAARRTVRNYYKNRASYPQFYCNFVPSSINEETRRTMTILPSKDVLGRPVLLHKPGLLPLDRDAYDMGQKALFICIERIAADPVSQTTGISFIVDSAGFSLDRLFYCNLNNIRRTLDYLQDCMPIRLKALHIVHESKAIDFLYGLLRPFLRRKLTERLHFHGSNYENLLKEIPPQTLPKECGGDADDLDFEGFWRELDQEEALFVDNNRFGYIEDNAPHSVQR</sequence>
<dbReference type="VEuPathDB" id="VectorBase:LOC119172013"/>
<dbReference type="Gene3D" id="3.40.525.10">
    <property type="entry name" value="CRAL-TRIO lipid binding domain"/>
    <property type="match status" value="1"/>
</dbReference>
<accession>A0A6M2CP91</accession>
<dbReference type="PROSITE" id="PS50191">
    <property type="entry name" value="CRAL_TRIO"/>
    <property type="match status" value="1"/>
</dbReference>
<dbReference type="SMART" id="SM00516">
    <property type="entry name" value="SEC14"/>
    <property type="match status" value="1"/>
</dbReference>
<evidence type="ECO:0000313" key="3">
    <source>
        <dbReference type="EMBL" id="NOV35415.1"/>
    </source>
</evidence>
<dbReference type="PRINTS" id="PR00180">
    <property type="entry name" value="CRETINALDHBP"/>
</dbReference>
<dbReference type="AlphaFoldDB" id="A0A6M2CP91"/>
<dbReference type="InterPro" id="IPR001251">
    <property type="entry name" value="CRAL-TRIO_dom"/>
</dbReference>
<evidence type="ECO:0000259" key="2">
    <source>
        <dbReference type="PROSITE" id="PS50191"/>
    </source>
</evidence>
<dbReference type="InterPro" id="IPR036865">
    <property type="entry name" value="CRAL-TRIO_dom_sf"/>
</dbReference>
<dbReference type="PANTHER" id="PTHR10174">
    <property type="entry name" value="ALPHA-TOCOPHEROL TRANSFER PROTEIN-RELATED"/>
    <property type="match status" value="1"/>
</dbReference>